<name>W2MUG1_PHYNI</name>
<reference evidence="2" key="1">
    <citation type="submission" date="2013-11" db="EMBL/GenBank/DDBJ databases">
        <title>The Genome Sequence of Phytophthora parasitica IAC_01/95.</title>
        <authorList>
            <consortium name="The Broad Institute Genomics Platform"/>
            <person name="Russ C."/>
            <person name="Tyler B."/>
            <person name="Panabieres F."/>
            <person name="Shan W."/>
            <person name="Tripathy S."/>
            <person name="Grunwald N."/>
            <person name="Machado M."/>
            <person name="Johnson C.S."/>
            <person name="Arredondo F."/>
            <person name="Hong C."/>
            <person name="Coffey M."/>
            <person name="Young S.K."/>
            <person name="Zeng Q."/>
            <person name="Gargeya S."/>
            <person name="Fitzgerald M."/>
            <person name="Abouelleil A."/>
            <person name="Alvarado L."/>
            <person name="Chapman S.B."/>
            <person name="Gainer-Dewar J."/>
            <person name="Goldberg J."/>
            <person name="Griggs A."/>
            <person name="Gujja S."/>
            <person name="Hansen M."/>
            <person name="Howarth C."/>
            <person name="Imamovic A."/>
            <person name="Ireland A."/>
            <person name="Larimer J."/>
            <person name="McCowan C."/>
            <person name="Murphy C."/>
            <person name="Pearson M."/>
            <person name="Poon T.W."/>
            <person name="Priest M."/>
            <person name="Roberts A."/>
            <person name="Saif S."/>
            <person name="Shea T."/>
            <person name="Sykes S."/>
            <person name="Wortman J."/>
            <person name="Nusbaum C."/>
            <person name="Birren B."/>
        </authorList>
    </citation>
    <scope>NUCLEOTIDE SEQUENCE [LARGE SCALE GENOMIC DNA]</scope>
    <source>
        <strain evidence="2">IAC_01/95</strain>
    </source>
</reference>
<proteinExistence type="predicted"/>
<feature type="region of interest" description="Disordered" evidence="1">
    <location>
        <begin position="29"/>
        <end position="161"/>
    </location>
</feature>
<evidence type="ECO:0000256" key="1">
    <source>
        <dbReference type="SAM" id="MobiDB-lite"/>
    </source>
</evidence>
<dbReference type="VEuPathDB" id="FungiDB:PPTG_15917"/>
<protein>
    <submittedName>
        <fullName evidence="2">Uncharacterized protein</fullName>
    </submittedName>
</protein>
<evidence type="ECO:0000313" key="2">
    <source>
        <dbReference type="EMBL" id="ETM39248.1"/>
    </source>
</evidence>
<feature type="compositionally biased region" description="Basic residues" evidence="1">
    <location>
        <begin position="115"/>
        <end position="124"/>
    </location>
</feature>
<organism evidence="2">
    <name type="scientific">Phytophthora nicotianae</name>
    <name type="common">Potato buckeye rot agent</name>
    <name type="synonym">Phytophthora parasitica</name>
    <dbReference type="NCBI Taxonomy" id="4792"/>
    <lineage>
        <taxon>Eukaryota</taxon>
        <taxon>Sar</taxon>
        <taxon>Stramenopiles</taxon>
        <taxon>Oomycota</taxon>
        <taxon>Peronosporomycetes</taxon>
        <taxon>Peronosporales</taxon>
        <taxon>Peronosporaceae</taxon>
        <taxon>Phytophthora</taxon>
    </lineage>
</organism>
<gene>
    <name evidence="2" type="ORF">L914_14590</name>
</gene>
<accession>W2MUG1</accession>
<sequence length="183" mass="19921">MPTSIRPPHCWQRRRIASAPVDQNLARANEVVADQSLPRQASRLPKKNFHGPSTPAIGPSGGTGGPAPLVDCPPTRDREVLDGQTSEDEVPYDGGGHADDGHVKRFLRSKMSAPTRKKKKRRGTSRASEHDETSDPDEETRVALARSPSDQWRRRSNSSAGVDRLDSLMSSALRSDFVCAASS</sequence>
<dbReference type="Proteomes" id="UP000054532">
    <property type="component" value="Unassembled WGS sequence"/>
</dbReference>
<dbReference type="AlphaFoldDB" id="W2MUG1"/>
<dbReference type="EMBL" id="KI694679">
    <property type="protein sequence ID" value="ETM39248.1"/>
    <property type="molecule type" value="Genomic_DNA"/>
</dbReference>